<feature type="transmembrane region" description="Helical" evidence="4">
    <location>
        <begin position="152"/>
        <end position="175"/>
    </location>
</feature>
<dbReference type="Pfam" id="PF00015">
    <property type="entry name" value="MCPsignal"/>
    <property type="match status" value="1"/>
</dbReference>
<keyword evidence="4" id="KW-0812">Transmembrane</keyword>
<dbReference type="SMART" id="SM00304">
    <property type="entry name" value="HAMP"/>
    <property type="match status" value="3"/>
</dbReference>
<dbReference type="PANTHER" id="PTHR32089">
    <property type="entry name" value="METHYL-ACCEPTING CHEMOTAXIS PROTEIN MCPB"/>
    <property type="match status" value="1"/>
</dbReference>
<evidence type="ECO:0000256" key="2">
    <source>
        <dbReference type="ARBA" id="ARBA00029447"/>
    </source>
</evidence>
<keyword evidence="1 3" id="KW-0807">Transducer</keyword>
<dbReference type="SUPFAM" id="SSF158472">
    <property type="entry name" value="HAMP domain-like"/>
    <property type="match status" value="1"/>
</dbReference>
<dbReference type="GO" id="GO:0016020">
    <property type="term" value="C:membrane"/>
    <property type="evidence" value="ECO:0007669"/>
    <property type="project" value="InterPro"/>
</dbReference>
<accession>A0A9D5Q5X2</accession>
<dbReference type="GO" id="GO:0007165">
    <property type="term" value="P:signal transduction"/>
    <property type="evidence" value="ECO:0007669"/>
    <property type="project" value="UniProtKB-KW"/>
</dbReference>
<dbReference type="AlphaFoldDB" id="A0A9D5Q5X2"/>
<evidence type="ECO:0000259" key="5">
    <source>
        <dbReference type="PROSITE" id="PS50111"/>
    </source>
</evidence>
<dbReference type="Gene3D" id="6.10.340.10">
    <property type="match status" value="1"/>
</dbReference>
<evidence type="ECO:0000313" key="8">
    <source>
        <dbReference type="Proteomes" id="UP000649604"/>
    </source>
</evidence>
<gene>
    <name evidence="7" type="ORF">GF339_06930</name>
</gene>
<keyword evidence="4" id="KW-1133">Transmembrane helix</keyword>
<dbReference type="SUPFAM" id="SSF58104">
    <property type="entry name" value="Methyl-accepting chemotaxis protein (MCP) signaling domain"/>
    <property type="match status" value="2"/>
</dbReference>
<dbReference type="Pfam" id="PF00672">
    <property type="entry name" value="HAMP"/>
    <property type="match status" value="1"/>
</dbReference>
<dbReference type="Gene3D" id="1.20.120.1530">
    <property type="match status" value="1"/>
</dbReference>
<dbReference type="PROSITE" id="PS50111">
    <property type="entry name" value="CHEMOTAXIS_TRANSDUC_2"/>
    <property type="match status" value="1"/>
</dbReference>
<dbReference type="Proteomes" id="UP000649604">
    <property type="component" value="Unassembled WGS sequence"/>
</dbReference>
<evidence type="ECO:0000256" key="4">
    <source>
        <dbReference type="SAM" id="Phobius"/>
    </source>
</evidence>
<evidence type="ECO:0000256" key="3">
    <source>
        <dbReference type="PROSITE-ProRule" id="PRU00284"/>
    </source>
</evidence>
<dbReference type="CDD" id="cd06225">
    <property type="entry name" value="HAMP"/>
    <property type="match status" value="2"/>
</dbReference>
<dbReference type="PANTHER" id="PTHR32089:SF112">
    <property type="entry name" value="LYSOZYME-LIKE PROTEIN-RELATED"/>
    <property type="match status" value="1"/>
</dbReference>
<dbReference type="EMBL" id="WJJP01000213">
    <property type="protein sequence ID" value="MBD3324301.1"/>
    <property type="molecule type" value="Genomic_DNA"/>
</dbReference>
<sequence>MRSIGTKLALQIAVVLIVVMAIFGVFEISQQKKRFTNFLNDKEESSVRQLSLILGEFLFYMNLDPIDHLAQAYLSDKEMLSIKILEENDVLTHLAKDPETSEMLDVIQADVQPPLYTDAVVRTLPITYEDEEVGTLEVIFSRHFISAQIQETLLALSGNLLLVILVETLVVLTLARRNIVSPLNNLIHAAERIADGEIDVHLTESSARNEIGTLTRAFTRMITYLQRMADASMAIANGNLHHTVTPRSERDVLGQAFRKMAAYLNEIATTSGAMAKGDLSQAIDARSAEDALGHMLQSMTEGLRSLILQIRTSVEHLVAIETGISRLTTDNLNIVQEGNVSVKAMIATVRKLAASVEDVAEKMEVLSSSVEETSASVTQMAPSITHIVSNTQALTQQITHTRTFLNETVDSLETIVARADDSKQLSQETIQDALNGQQAMEQVMTSMEVLQTTIRTTVDAITSFSERSKNIGTILDVIGDVTDQTSLLALNASIIAAQAGEHGRGFAIVAEEIKSLAQGVTTSTKDIAEIVRTLQQETDNVVRTVHEGVSNVEQGMERTQQAQATLQKILSSAQRSSQVVTEMSDALRQLMTNTHSVADAMEKVKAMTDEIYTATNEQEISTKQINQAITHMNELASLIQQSTTYQASGLQEVLQTTTNVTQLIDQNSASSQKITQETQDLAAQADLLSRSVVRFKLKA</sequence>
<protein>
    <submittedName>
        <fullName evidence="7">HAMP domain-containing protein</fullName>
    </submittedName>
</protein>
<dbReference type="Gene3D" id="1.10.287.950">
    <property type="entry name" value="Methyl-accepting chemotaxis protein"/>
    <property type="match status" value="1"/>
</dbReference>
<evidence type="ECO:0000256" key="1">
    <source>
        <dbReference type="ARBA" id="ARBA00023224"/>
    </source>
</evidence>
<feature type="transmembrane region" description="Helical" evidence="4">
    <location>
        <begin position="6"/>
        <end position="26"/>
    </location>
</feature>
<evidence type="ECO:0000313" key="7">
    <source>
        <dbReference type="EMBL" id="MBD3324301.1"/>
    </source>
</evidence>
<reference evidence="7" key="1">
    <citation type="submission" date="2019-11" db="EMBL/GenBank/DDBJ databases">
        <title>Microbial mats filling the niche in hypersaline microbial mats.</title>
        <authorList>
            <person name="Wong H.L."/>
            <person name="Macleod F.I."/>
            <person name="White R.A. III"/>
            <person name="Burns B.P."/>
        </authorList>
    </citation>
    <scope>NUCLEOTIDE SEQUENCE</scope>
    <source>
        <strain evidence="7">Rbin_158</strain>
    </source>
</reference>
<comment type="similarity">
    <text evidence="2">Belongs to the methyl-accepting chemotaxis (MCP) protein family.</text>
</comment>
<dbReference type="SMART" id="SM00283">
    <property type="entry name" value="MA"/>
    <property type="match status" value="1"/>
</dbReference>
<feature type="domain" description="HAMP" evidence="6">
    <location>
        <begin position="177"/>
        <end position="230"/>
    </location>
</feature>
<proteinExistence type="inferred from homology"/>
<comment type="caution">
    <text evidence="7">The sequence shown here is derived from an EMBL/GenBank/DDBJ whole genome shotgun (WGS) entry which is preliminary data.</text>
</comment>
<dbReference type="PROSITE" id="PS50885">
    <property type="entry name" value="HAMP"/>
    <property type="match status" value="2"/>
</dbReference>
<organism evidence="7 8">
    <name type="scientific">candidate division KSB3 bacterium</name>
    <dbReference type="NCBI Taxonomy" id="2044937"/>
    <lineage>
        <taxon>Bacteria</taxon>
        <taxon>candidate division KSB3</taxon>
    </lineage>
</organism>
<feature type="domain" description="Methyl-accepting transducer" evidence="5">
    <location>
        <begin position="369"/>
        <end position="605"/>
    </location>
</feature>
<keyword evidence="4" id="KW-0472">Membrane</keyword>
<name>A0A9D5Q5X2_9BACT</name>
<dbReference type="InterPro" id="IPR003660">
    <property type="entry name" value="HAMP_dom"/>
</dbReference>
<feature type="domain" description="HAMP" evidence="6">
    <location>
        <begin position="258"/>
        <end position="311"/>
    </location>
</feature>
<evidence type="ECO:0000259" key="6">
    <source>
        <dbReference type="PROSITE" id="PS50885"/>
    </source>
</evidence>
<dbReference type="InterPro" id="IPR004089">
    <property type="entry name" value="MCPsignal_dom"/>
</dbReference>